<dbReference type="Proteomes" id="UP000004691">
    <property type="component" value="Unassembled WGS sequence"/>
</dbReference>
<evidence type="ECO:0000256" key="5">
    <source>
        <dbReference type="ARBA" id="ARBA00022842"/>
    </source>
</evidence>
<keyword evidence="5" id="KW-0460">Magnesium</keyword>
<dbReference type="eggNOG" id="COG1343">
    <property type="taxonomic scope" value="Bacteria"/>
</dbReference>
<evidence type="ECO:0000313" key="7">
    <source>
        <dbReference type="EMBL" id="EID52381.1"/>
    </source>
</evidence>
<dbReference type="STRING" id="882086.SacxiDRAFT_0097"/>
<evidence type="ECO:0000256" key="4">
    <source>
        <dbReference type="ARBA" id="ARBA00022801"/>
    </source>
</evidence>
<dbReference type="AlphaFoldDB" id="I0UWX8"/>
<keyword evidence="8" id="KW-1185">Reference proteome</keyword>
<accession>I0UWX8</accession>
<keyword evidence="2" id="KW-0479">Metal-binding</keyword>
<evidence type="ECO:0000256" key="3">
    <source>
        <dbReference type="ARBA" id="ARBA00022759"/>
    </source>
</evidence>
<dbReference type="GO" id="GO:0043571">
    <property type="term" value="P:maintenance of CRISPR repeat elements"/>
    <property type="evidence" value="ECO:0007669"/>
    <property type="project" value="InterPro"/>
</dbReference>
<dbReference type="EMBL" id="JH636049">
    <property type="protein sequence ID" value="EID52381.1"/>
    <property type="molecule type" value="Genomic_DNA"/>
</dbReference>
<protein>
    <submittedName>
        <fullName evidence="7">Uncharacterized protein predicted to be involved in DNA repair</fullName>
    </submittedName>
</protein>
<evidence type="ECO:0000256" key="6">
    <source>
        <dbReference type="ARBA" id="ARBA00023118"/>
    </source>
</evidence>
<gene>
    <name evidence="7" type="ORF">SacxiDRAFT_0097</name>
</gene>
<evidence type="ECO:0000256" key="1">
    <source>
        <dbReference type="ARBA" id="ARBA00022722"/>
    </source>
</evidence>
<keyword evidence="3" id="KW-0255">Endonuclease</keyword>
<organism evidence="7 8">
    <name type="scientific">Saccharomonospora xinjiangensis XJ-54</name>
    <dbReference type="NCBI Taxonomy" id="882086"/>
    <lineage>
        <taxon>Bacteria</taxon>
        <taxon>Bacillati</taxon>
        <taxon>Actinomycetota</taxon>
        <taxon>Actinomycetes</taxon>
        <taxon>Pseudonocardiales</taxon>
        <taxon>Pseudonocardiaceae</taxon>
        <taxon>Saccharomonospora</taxon>
    </lineage>
</organism>
<reference evidence="7 8" key="1">
    <citation type="submission" date="2012-01" db="EMBL/GenBank/DDBJ databases">
        <title>Improved High-Quality Draft sequence of Saccharomonospora xinjiangensis XJ-54.</title>
        <authorList>
            <consortium name="US DOE Joint Genome Institute"/>
            <person name="Lucas S."/>
            <person name="Han J."/>
            <person name="Lapidus A."/>
            <person name="Cheng J.-F."/>
            <person name="Goodwin L."/>
            <person name="Pitluck S."/>
            <person name="Peters L."/>
            <person name="Mikhailova N."/>
            <person name="Teshima H."/>
            <person name="Detter J.C."/>
            <person name="Han C."/>
            <person name="Tapia R."/>
            <person name="Land M."/>
            <person name="Hauser L."/>
            <person name="Kyrpides N."/>
            <person name="Ivanova N."/>
            <person name="Pagani I."/>
            <person name="Brambilla E.-M."/>
            <person name="Klenk H.-P."/>
            <person name="Woyke T."/>
        </authorList>
    </citation>
    <scope>NUCLEOTIDE SEQUENCE [LARGE SCALE GENOMIC DNA]</scope>
    <source>
        <strain evidence="7 8">XJ-54</strain>
    </source>
</reference>
<keyword evidence="1" id="KW-0540">Nuclease</keyword>
<dbReference type="GO" id="GO:0004521">
    <property type="term" value="F:RNA endonuclease activity"/>
    <property type="evidence" value="ECO:0007669"/>
    <property type="project" value="InterPro"/>
</dbReference>
<keyword evidence="6" id="KW-0051">Antiviral defense</keyword>
<dbReference type="CDD" id="cd09725">
    <property type="entry name" value="Cas2_I_II_III"/>
    <property type="match status" value="1"/>
</dbReference>
<keyword evidence="4" id="KW-0378">Hydrolase</keyword>
<dbReference type="HOGENOM" id="CLU_3188685_0_0_11"/>
<sequence>MRHWLLDIIYPERDSIRVYHLHRGTFSTAQHLGHSPPAPHDTPLIY</sequence>
<name>I0UWX8_9PSEU</name>
<evidence type="ECO:0000256" key="2">
    <source>
        <dbReference type="ARBA" id="ARBA00022723"/>
    </source>
</evidence>
<evidence type="ECO:0000313" key="8">
    <source>
        <dbReference type="Proteomes" id="UP000004691"/>
    </source>
</evidence>
<dbReference type="InterPro" id="IPR021127">
    <property type="entry name" value="CRISPR_associated_Cas2"/>
</dbReference>
<proteinExistence type="predicted"/>